<protein>
    <submittedName>
        <fullName evidence="2">Uncharacterized protein</fullName>
    </submittedName>
</protein>
<proteinExistence type="predicted"/>
<reference evidence="2" key="1">
    <citation type="journal article" date="2012" name="Proc. Natl. Acad. Sci. U.S.A.">
        <title>Antigenic diversity is generated by distinct evolutionary mechanisms in African trypanosome species.</title>
        <authorList>
            <person name="Jackson A.P."/>
            <person name="Berry A."/>
            <person name="Aslett M."/>
            <person name="Allison H.C."/>
            <person name="Burton P."/>
            <person name="Vavrova-Anderson J."/>
            <person name="Brown R."/>
            <person name="Browne H."/>
            <person name="Corton N."/>
            <person name="Hauser H."/>
            <person name="Gamble J."/>
            <person name="Gilderthorp R."/>
            <person name="Marcello L."/>
            <person name="McQuillan J."/>
            <person name="Otto T.D."/>
            <person name="Quail M.A."/>
            <person name="Sanders M.J."/>
            <person name="van Tonder A."/>
            <person name="Ginger M.L."/>
            <person name="Field M.C."/>
            <person name="Barry J.D."/>
            <person name="Hertz-Fowler C."/>
            <person name="Berriman M."/>
        </authorList>
    </citation>
    <scope>NUCLEOTIDE SEQUENCE</scope>
    <source>
        <strain evidence="2">Y486</strain>
    </source>
</reference>
<accession>G0U0V2</accession>
<gene>
    <name evidence="2" type="ORF">TVY486_0803130</name>
</gene>
<feature type="region of interest" description="Disordered" evidence="1">
    <location>
        <begin position="67"/>
        <end position="111"/>
    </location>
</feature>
<name>G0U0V2_TRYVY</name>
<feature type="compositionally biased region" description="Polar residues" evidence="1">
    <location>
        <begin position="73"/>
        <end position="86"/>
    </location>
</feature>
<sequence length="170" mass="19171">MHEERQHIRARYAAADGENNDLKQWICQSEGQIQHKLERIKRLQKTNGVLAAECGLFKSGRFRSATEMRGASAQRSEPNAQLQRQWPGTVFHAPTTGERQQPQENNAPPTTNVGLLGIQVLRDKLSVGPFKPEETIRTHEATLDSEKIPQPYGVPARIVKRGTLCTQPRR</sequence>
<feature type="compositionally biased region" description="Polar residues" evidence="1">
    <location>
        <begin position="97"/>
        <end position="111"/>
    </location>
</feature>
<dbReference type="AlphaFoldDB" id="G0U0V2"/>
<dbReference type="EMBL" id="HE573024">
    <property type="protein sequence ID" value="CCC49705.1"/>
    <property type="molecule type" value="Genomic_DNA"/>
</dbReference>
<dbReference type="VEuPathDB" id="TriTrypDB:TvY486_0803130"/>
<evidence type="ECO:0000256" key="1">
    <source>
        <dbReference type="SAM" id="MobiDB-lite"/>
    </source>
</evidence>
<evidence type="ECO:0000313" key="2">
    <source>
        <dbReference type="EMBL" id="CCC49705.1"/>
    </source>
</evidence>
<organism evidence="2">
    <name type="scientific">Trypanosoma vivax (strain Y486)</name>
    <dbReference type="NCBI Taxonomy" id="1055687"/>
    <lineage>
        <taxon>Eukaryota</taxon>
        <taxon>Discoba</taxon>
        <taxon>Euglenozoa</taxon>
        <taxon>Kinetoplastea</taxon>
        <taxon>Metakinetoplastina</taxon>
        <taxon>Trypanosomatida</taxon>
        <taxon>Trypanosomatidae</taxon>
        <taxon>Trypanosoma</taxon>
        <taxon>Duttonella</taxon>
    </lineage>
</organism>